<dbReference type="InterPro" id="IPR000182">
    <property type="entry name" value="GNAT_dom"/>
</dbReference>
<gene>
    <name evidence="2" type="ORF">C1I98_28775</name>
</gene>
<dbReference type="InterPro" id="IPR016794">
    <property type="entry name" value="UCP21603_acetyltransf"/>
</dbReference>
<dbReference type="Proteomes" id="UP000248544">
    <property type="component" value="Unassembled WGS sequence"/>
</dbReference>
<dbReference type="Pfam" id="PF13312">
    <property type="entry name" value="DUF4081"/>
    <property type="match status" value="1"/>
</dbReference>
<dbReference type="EMBL" id="POUA01000296">
    <property type="protein sequence ID" value="PZG33509.1"/>
    <property type="molecule type" value="Genomic_DNA"/>
</dbReference>
<dbReference type="GO" id="GO:0016747">
    <property type="term" value="F:acyltransferase activity, transferring groups other than amino-acyl groups"/>
    <property type="evidence" value="ECO:0007669"/>
    <property type="project" value="InterPro"/>
</dbReference>
<dbReference type="InterPro" id="IPR025289">
    <property type="entry name" value="DUF4081"/>
</dbReference>
<evidence type="ECO:0000313" key="3">
    <source>
        <dbReference type="Proteomes" id="UP000248544"/>
    </source>
</evidence>
<evidence type="ECO:0000313" key="2">
    <source>
        <dbReference type="EMBL" id="PZG33509.1"/>
    </source>
</evidence>
<dbReference type="PROSITE" id="PS51186">
    <property type="entry name" value="GNAT"/>
    <property type="match status" value="1"/>
</dbReference>
<organism evidence="2 3">
    <name type="scientific">Spongiactinospora gelatinilytica</name>
    <dbReference type="NCBI Taxonomy" id="2666298"/>
    <lineage>
        <taxon>Bacteria</taxon>
        <taxon>Bacillati</taxon>
        <taxon>Actinomycetota</taxon>
        <taxon>Actinomycetes</taxon>
        <taxon>Streptosporangiales</taxon>
        <taxon>Streptosporangiaceae</taxon>
        <taxon>Spongiactinospora</taxon>
    </lineage>
</organism>
<keyword evidence="3" id="KW-1185">Reference proteome</keyword>
<feature type="domain" description="N-acetyltransferase" evidence="1">
    <location>
        <begin position="139"/>
        <end position="280"/>
    </location>
</feature>
<dbReference type="InterPro" id="IPR016181">
    <property type="entry name" value="Acyl_CoA_acyltransferase"/>
</dbReference>
<dbReference type="Gene3D" id="3.40.630.30">
    <property type="match status" value="1"/>
</dbReference>
<name>A0A2W2FTT7_9ACTN</name>
<sequence length="280" mass="30513">MLRTSASRVLDDNDREEVLALLDLDPVANVFVASRVRSVGLNSARLGGQMWGFGPRGGLTSLCYAGANLVPVNAGLEAVQAFAERARRQGRRCSSIVGPVQAVEPMWEILQPYWGPARAIRRQQPVMRIASAPLAAPDPLVRRVRPDEFDALLPACVAMFTEEVGVSPDTGDGGALYRTRVAELIRIGRSYARLDGRQVVFKAEIGAVTPQACQIQGVWVHPERRGQGHAVAGMAAVVDQALRYFAPVVTLYVNDFNHPARAVYRKVGFTEVGTFMSVLF</sequence>
<protein>
    <submittedName>
        <fullName evidence="2">GNAT family N-acetyltransferase</fullName>
    </submittedName>
</protein>
<reference evidence="2 3" key="1">
    <citation type="submission" date="2018-01" db="EMBL/GenBank/DDBJ databases">
        <title>Draft genome sequence of Sphaerisporangium sp. 7K107.</title>
        <authorList>
            <person name="Sahin N."/>
            <person name="Saygin H."/>
            <person name="Ay H."/>
        </authorList>
    </citation>
    <scope>NUCLEOTIDE SEQUENCE [LARGE SCALE GENOMIC DNA]</scope>
    <source>
        <strain evidence="2 3">7K107</strain>
    </source>
</reference>
<accession>A0A2W2FTT7</accession>
<dbReference type="AlphaFoldDB" id="A0A2W2FTT7"/>
<dbReference type="RefSeq" id="WP_111170546.1">
    <property type="nucleotide sequence ID" value="NZ_POUA01000296.1"/>
</dbReference>
<proteinExistence type="predicted"/>
<dbReference type="PIRSF" id="PIRSF021603">
    <property type="entry name" value="UCP21603_acetyltransf"/>
    <property type="match status" value="1"/>
</dbReference>
<comment type="caution">
    <text evidence="2">The sequence shown here is derived from an EMBL/GenBank/DDBJ whole genome shotgun (WGS) entry which is preliminary data.</text>
</comment>
<evidence type="ECO:0000259" key="1">
    <source>
        <dbReference type="PROSITE" id="PS51186"/>
    </source>
</evidence>
<dbReference type="Pfam" id="PF00583">
    <property type="entry name" value="Acetyltransf_1"/>
    <property type="match status" value="1"/>
</dbReference>
<dbReference type="SUPFAM" id="SSF55729">
    <property type="entry name" value="Acyl-CoA N-acyltransferases (Nat)"/>
    <property type="match status" value="1"/>
</dbReference>
<keyword evidence="2" id="KW-0808">Transferase</keyword>